<dbReference type="SUPFAM" id="SSF53448">
    <property type="entry name" value="Nucleotide-diphospho-sugar transferases"/>
    <property type="match status" value="1"/>
</dbReference>
<feature type="domain" description="Glycosyltransferase 2-like" evidence="1">
    <location>
        <begin position="9"/>
        <end position="159"/>
    </location>
</feature>
<dbReference type="InterPro" id="IPR029044">
    <property type="entry name" value="Nucleotide-diphossugar_trans"/>
</dbReference>
<gene>
    <name evidence="2" type="ORF">C6Y39_09145</name>
</gene>
<dbReference type="Gene3D" id="3.90.550.10">
    <property type="entry name" value="Spore Coat Polysaccharide Biosynthesis Protein SpsA, Chain A"/>
    <property type="match status" value="1"/>
</dbReference>
<organism evidence="2 3">
    <name type="scientific">Alteromonas gracilis</name>
    <dbReference type="NCBI Taxonomy" id="1479524"/>
    <lineage>
        <taxon>Bacteria</taxon>
        <taxon>Pseudomonadati</taxon>
        <taxon>Pseudomonadota</taxon>
        <taxon>Gammaproteobacteria</taxon>
        <taxon>Alteromonadales</taxon>
        <taxon>Alteromonadaceae</taxon>
        <taxon>Alteromonas/Salinimonas group</taxon>
        <taxon>Alteromonas</taxon>
    </lineage>
</organism>
<accession>A0ABX5CMF5</accession>
<reference evidence="3" key="1">
    <citation type="journal article" date="2020" name="Int. J. Syst. Evol. Microbiol.">
        <title>Alteromonas alba sp. nov., a marine bacterium isolated from the seawater of the West Pacific Ocean.</title>
        <authorList>
            <person name="Sun C."/>
            <person name="Wu Y.-H."/>
            <person name="Xamxidin M."/>
            <person name="Cheng H."/>
            <person name="Xu X.-W."/>
        </authorList>
    </citation>
    <scope>NUCLEOTIDE SEQUENCE [LARGE SCALE GENOMIC DNA]</scope>
    <source>
        <strain evidence="3">9a2</strain>
    </source>
</reference>
<dbReference type="RefSeq" id="WP_105930972.1">
    <property type="nucleotide sequence ID" value="NZ_PVNO01000025.1"/>
</dbReference>
<sequence length="304" mass="35142">MESTSPLISVIIPAFNAELYIQEALESVCSQTYLNLEIIIIDDGSSDRTREIIEKFKDTRILLISRENRGLIATLNEAIEISRGNYIARMDADDICLSTRLETQVQYLQKYNNIGLTFTGIEYIDENGRKLREKVSTKSRKLEPVELLFGCPVCHPTAMFDMTKLKKSDIQYDKDYCLAEDFELWTRLVNITEISIINEVLFKYRIHPNSITSKNNEKQRIVASKAIVSNLSYNCKTSMSNHLYTVYNNHLGNESSLKTLFSLVFVATKLKKINSKFTYKKFLSKSYYLIRDKFKKNKNKIARA</sequence>
<dbReference type="PANTHER" id="PTHR22916:SF3">
    <property type="entry name" value="UDP-GLCNAC:BETAGAL BETA-1,3-N-ACETYLGLUCOSAMINYLTRANSFERASE-LIKE PROTEIN 1"/>
    <property type="match status" value="1"/>
</dbReference>
<dbReference type="PANTHER" id="PTHR22916">
    <property type="entry name" value="GLYCOSYLTRANSFERASE"/>
    <property type="match status" value="1"/>
</dbReference>
<dbReference type="GO" id="GO:0016740">
    <property type="term" value="F:transferase activity"/>
    <property type="evidence" value="ECO:0007669"/>
    <property type="project" value="UniProtKB-KW"/>
</dbReference>
<dbReference type="InterPro" id="IPR001173">
    <property type="entry name" value="Glyco_trans_2-like"/>
</dbReference>
<dbReference type="Pfam" id="PF00535">
    <property type="entry name" value="Glycos_transf_2"/>
    <property type="match status" value="1"/>
</dbReference>
<evidence type="ECO:0000313" key="2">
    <source>
        <dbReference type="EMBL" id="PRO68738.1"/>
    </source>
</evidence>
<evidence type="ECO:0000313" key="3">
    <source>
        <dbReference type="Proteomes" id="UP000239539"/>
    </source>
</evidence>
<comment type="caution">
    <text evidence="2">The sequence shown here is derived from an EMBL/GenBank/DDBJ whole genome shotgun (WGS) entry which is preliminary data.</text>
</comment>
<keyword evidence="3" id="KW-1185">Reference proteome</keyword>
<protein>
    <submittedName>
        <fullName evidence="2">Glycosyl transferase</fullName>
    </submittedName>
</protein>
<evidence type="ECO:0000259" key="1">
    <source>
        <dbReference type="Pfam" id="PF00535"/>
    </source>
</evidence>
<dbReference type="Proteomes" id="UP000239539">
    <property type="component" value="Unassembled WGS sequence"/>
</dbReference>
<name>A0ABX5CMF5_9ALTE</name>
<keyword evidence="2" id="KW-0808">Transferase</keyword>
<proteinExistence type="predicted"/>
<dbReference type="EMBL" id="PVNO01000025">
    <property type="protein sequence ID" value="PRO68738.1"/>
    <property type="molecule type" value="Genomic_DNA"/>
</dbReference>